<dbReference type="OMA" id="TCKVFRR"/>
<dbReference type="STRING" id="945553.A0A0D2PAV3"/>
<dbReference type="Proteomes" id="UP000054270">
    <property type="component" value="Unassembled WGS sequence"/>
</dbReference>
<sequence length="506" mass="57050">MPHKVTTLKRYRISNDVLLMILEKLAPVALYKTCQAFQRVWMLVMEFQHLRYKFELAVVGMKDGPASYMGRSALLRLQLLTAYKKDWPRLTWSDELKLRVPLNATQVNLAGPFLYHTGNQSLDLLELPSYRTARPPSQTHHLKYITSQADCVAVDPLQSLIVASSLVAAANGQIVLRLKIRDLWTFDKHAKASSANFECPTHIAQPIANVAIVISGNRMVVTLDFVSGLTRHLLMDWSTLQAMWLDEQDAVLLNSHYLLGVRKVAGHSVLYLYNVSDMRTVAIEREYELPPIWAKSAIRLGRNTAPATDNATPSSALFYADPAARVLLLTAKQTGPNANGMHWMFVNEAFFRPTSHPDRRIVPWIYWSQFCLIRELQINQVVGNPNVVGSRVIYLEKDGTRSSRGHERNHLSIIDFSPYPDVAIPAPTKVWTLIGKQSTLRPSEIHREFPFATTNGLAVENIHATEDNVVLVLEPTGDFKPVNILTFGAPVPRATRPHDIQYHQAL</sequence>
<evidence type="ECO:0000313" key="1">
    <source>
        <dbReference type="EMBL" id="KJA28039.1"/>
    </source>
</evidence>
<protein>
    <submittedName>
        <fullName evidence="1">Uncharacterized protein</fullName>
    </submittedName>
</protein>
<dbReference type="EMBL" id="KN817522">
    <property type="protein sequence ID" value="KJA28039.1"/>
    <property type="molecule type" value="Genomic_DNA"/>
</dbReference>
<proteinExistence type="predicted"/>
<name>A0A0D2PAV3_HYPSF</name>
<dbReference type="AlphaFoldDB" id="A0A0D2PAV3"/>
<accession>A0A0D2PAV3</accession>
<evidence type="ECO:0000313" key="2">
    <source>
        <dbReference type="Proteomes" id="UP000054270"/>
    </source>
</evidence>
<reference evidence="2" key="1">
    <citation type="submission" date="2014-04" db="EMBL/GenBank/DDBJ databases">
        <title>Evolutionary Origins and Diversification of the Mycorrhizal Mutualists.</title>
        <authorList>
            <consortium name="DOE Joint Genome Institute"/>
            <consortium name="Mycorrhizal Genomics Consortium"/>
            <person name="Kohler A."/>
            <person name="Kuo A."/>
            <person name="Nagy L.G."/>
            <person name="Floudas D."/>
            <person name="Copeland A."/>
            <person name="Barry K.W."/>
            <person name="Cichocki N."/>
            <person name="Veneault-Fourrey C."/>
            <person name="LaButti K."/>
            <person name="Lindquist E.A."/>
            <person name="Lipzen A."/>
            <person name="Lundell T."/>
            <person name="Morin E."/>
            <person name="Murat C."/>
            <person name="Riley R."/>
            <person name="Ohm R."/>
            <person name="Sun H."/>
            <person name="Tunlid A."/>
            <person name="Henrissat B."/>
            <person name="Grigoriev I.V."/>
            <person name="Hibbett D.S."/>
            <person name="Martin F."/>
        </authorList>
    </citation>
    <scope>NUCLEOTIDE SEQUENCE [LARGE SCALE GENOMIC DNA]</scope>
    <source>
        <strain evidence="2">FD-334 SS-4</strain>
    </source>
</reference>
<gene>
    <name evidence="1" type="ORF">HYPSUDRAFT_130027</name>
</gene>
<keyword evidence="2" id="KW-1185">Reference proteome</keyword>
<organism evidence="1 2">
    <name type="scientific">Hypholoma sublateritium (strain FD-334 SS-4)</name>
    <dbReference type="NCBI Taxonomy" id="945553"/>
    <lineage>
        <taxon>Eukaryota</taxon>
        <taxon>Fungi</taxon>
        <taxon>Dikarya</taxon>
        <taxon>Basidiomycota</taxon>
        <taxon>Agaricomycotina</taxon>
        <taxon>Agaricomycetes</taxon>
        <taxon>Agaricomycetidae</taxon>
        <taxon>Agaricales</taxon>
        <taxon>Agaricineae</taxon>
        <taxon>Strophariaceae</taxon>
        <taxon>Hypholoma</taxon>
    </lineage>
</organism>
<dbReference type="OrthoDB" id="2893272at2759"/>